<dbReference type="OrthoDB" id="1921927at2759"/>
<dbReference type="InterPro" id="IPR034741">
    <property type="entry name" value="Terpene_cyclase-like_1_C"/>
</dbReference>
<evidence type="ECO:0000259" key="2">
    <source>
        <dbReference type="Pfam" id="PF03936"/>
    </source>
</evidence>
<accession>A0A2Z6MD26</accession>
<dbReference type="GO" id="GO:0016114">
    <property type="term" value="P:terpenoid biosynthetic process"/>
    <property type="evidence" value="ECO:0007669"/>
    <property type="project" value="InterPro"/>
</dbReference>
<keyword evidence="4" id="KW-1185">Reference proteome</keyword>
<dbReference type="PANTHER" id="PTHR31225:SF234">
    <property type="entry name" value="TERPENE SYNTHASE 4-RELATED"/>
    <property type="match status" value="1"/>
</dbReference>
<dbReference type="SUPFAM" id="SSF48576">
    <property type="entry name" value="Terpenoid synthases"/>
    <property type="match status" value="1"/>
</dbReference>
<dbReference type="Proteomes" id="UP000242715">
    <property type="component" value="Unassembled WGS sequence"/>
</dbReference>
<organism evidence="3 4">
    <name type="scientific">Trifolium subterraneum</name>
    <name type="common">Subterranean clover</name>
    <dbReference type="NCBI Taxonomy" id="3900"/>
    <lineage>
        <taxon>Eukaryota</taxon>
        <taxon>Viridiplantae</taxon>
        <taxon>Streptophyta</taxon>
        <taxon>Embryophyta</taxon>
        <taxon>Tracheophyta</taxon>
        <taxon>Spermatophyta</taxon>
        <taxon>Magnoliopsida</taxon>
        <taxon>eudicotyledons</taxon>
        <taxon>Gunneridae</taxon>
        <taxon>Pentapetalae</taxon>
        <taxon>rosids</taxon>
        <taxon>fabids</taxon>
        <taxon>Fabales</taxon>
        <taxon>Fabaceae</taxon>
        <taxon>Papilionoideae</taxon>
        <taxon>50 kb inversion clade</taxon>
        <taxon>NPAAA clade</taxon>
        <taxon>Hologalegina</taxon>
        <taxon>IRL clade</taxon>
        <taxon>Trifolieae</taxon>
        <taxon>Trifolium</taxon>
    </lineage>
</organism>
<sequence length="302" mass="34826">WWKDLGLAKELEFARDEPIKWYMWPMACLPDPRFSEERIETTKPLSLIYIIDDLFDFYGNIDELILFTDAVKRWDLAAIEQLPDCMKVCYKALYDTTNEFALRTYIKHGWNPLTSLIKSWIRLLDAFLQEAKWFGCGHVPKSEEYLKNAIVSTGVHVILVHSFFSMGQGITHKTVSLMDDFPTIVSTTATILRLCDDLEGHKDVNCDGNDGSYLECYMKDHPGVSIEQTRDYMNQQIIDAWKQLNKECFNTNPLPSSFTKLCLNAARMVPIMYSYDGNAPSKLEAYVKSLLYDASYVQNISQ</sequence>
<evidence type="ECO:0000313" key="3">
    <source>
        <dbReference type="EMBL" id="GAU20763.1"/>
    </source>
</evidence>
<gene>
    <name evidence="3" type="ORF">TSUD_84810</name>
</gene>
<dbReference type="InterPro" id="IPR050148">
    <property type="entry name" value="Terpene_synthase-like"/>
</dbReference>
<proteinExistence type="predicted"/>
<dbReference type="GO" id="GO:0000287">
    <property type="term" value="F:magnesium ion binding"/>
    <property type="evidence" value="ECO:0007669"/>
    <property type="project" value="InterPro"/>
</dbReference>
<dbReference type="InterPro" id="IPR005630">
    <property type="entry name" value="Terpene_synthase_metal-bd"/>
</dbReference>
<name>A0A2Z6MD26_TRISU</name>
<dbReference type="PANTHER" id="PTHR31225">
    <property type="entry name" value="OS04G0344100 PROTEIN-RELATED"/>
    <property type="match status" value="1"/>
</dbReference>
<feature type="non-terminal residue" evidence="3">
    <location>
        <position position="1"/>
    </location>
</feature>
<dbReference type="Pfam" id="PF03936">
    <property type="entry name" value="Terpene_synth_C"/>
    <property type="match status" value="1"/>
</dbReference>
<dbReference type="AlphaFoldDB" id="A0A2Z6MD26"/>
<dbReference type="SFLD" id="SFLDG01019">
    <property type="entry name" value="Terpene_Cyclase_Like_1_C_Termi"/>
    <property type="match status" value="1"/>
</dbReference>
<dbReference type="InterPro" id="IPR008949">
    <property type="entry name" value="Isoprenoid_synthase_dom_sf"/>
</dbReference>
<evidence type="ECO:0000256" key="1">
    <source>
        <dbReference type="ARBA" id="ARBA00022723"/>
    </source>
</evidence>
<dbReference type="GO" id="GO:0010333">
    <property type="term" value="F:terpene synthase activity"/>
    <property type="evidence" value="ECO:0007669"/>
    <property type="project" value="InterPro"/>
</dbReference>
<dbReference type="EMBL" id="DF973219">
    <property type="protein sequence ID" value="GAU20763.1"/>
    <property type="molecule type" value="Genomic_DNA"/>
</dbReference>
<reference evidence="4" key="1">
    <citation type="journal article" date="2017" name="Front. Plant Sci.">
        <title>Climate Clever Clovers: New Paradigm to Reduce the Environmental Footprint of Ruminants by Breeding Low Methanogenic Forages Utilizing Haplotype Variation.</title>
        <authorList>
            <person name="Kaur P."/>
            <person name="Appels R."/>
            <person name="Bayer P.E."/>
            <person name="Keeble-Gagnere G."/>
            <person name="Wang J."/>
            <person name="Hirakawa H."/>
            <person name="Shirasawa K."/>
            <person name="Vercoe P."/>
            <person name="Stefanova K."/>
            <person name="Durmic Z."/>
            <person name="Nichols P."/>
            <person name="Revell C."/>
            <person name="Isobe S.N."/>
            <person name="Edwards D."/>
            <person name="Erskine W."/>
        </authorList>
    </citation>
    <scope>NUCLEOTIDE SEQUENCE [LARGE SCALE GENOMIC DNA]</scope>
    <source>
        <strain evidence="4">cv. Daliak</strain>
    </source>
</reference>
<feature type="domain" description="Terpene synthase metal-binding" evidence="2">
    <location>
        <begin position="3"/>
        <end position="243"/>
    </location>
</feature>
<dbReference type="Gene3D" id="1.10.600.10">
    <property type="entry name" value="Farnesyl Diphosphate Synthase"/>
    <property type="match status" value="1"/>
</dbReference>
<keyword evidence="1" id="KW-0479">Metal-binding</keyword>
<protein>
    <recommendedName>
        <fullName evidence="2">Terpene synthase metal-binding domain-containing protein</fullName>
    </recommendedName>
</protein>
<evidence type="ECO:0000313" key="4">
    <source>
        <dbReference type="Proteomes" id="UP000242715"/>
    </source>
</evidence>
<dbReference type="SFLD" id="SFLDS00005">
    <property type="entry name" value="Isoprenoid_Synthase_Type_I"/>
    <property type="match status" value="1"/>
</dbReference>